<gene>
    <name evidence="2" type="ORF">Megvenef_00946</name>
</gene>
<reference evidence="2 3" key="1">
    <citation type="submission" date="2023-03" db="EMBL/GenBank/DDBJ databases">
        <title>Host association and intracellularity evolved multiple times independently in the Rickettsiales.</title>
        <authorList>
            <person name="Castelli M."/>
            <person name="Nardi T."/>
            <person name="Gammuto L."/>
            <person name="Bellinzona G."/>
            <person name="Sabaneyeva E."/>
            <person name="Potekhin A."/>
            <person name="Serra V."/>
            <person name="Petroni G."/>
            <person name="Sassera D."/>
        </authorList>
    </citation>
    <scope>NUCLEOTIDE SEQUENCE [LARGE SCALE GENOMIC DNA]</scope>
    <source>
        <strain evidence="2 3">Sr 2-6</strain>
    </source>
</reference>
<accession>A0ABU5NCU3</accession>
<sequence>MAKDEPDFSGRANGLLADINRLVGRIDSYKESIVALKPSPSEEKILHFYGSLSVIEGLGSKAIRENSPSSSIDRLVEVVHKSKNEASRLTSDPIELGKLELNSAKTEAALKGFVLPLSLGGPSNELDNFGLNIEEYAIPMQATKEAILALSNKNIPKEEYAEAIIKKTQEILKNDPKGFPPEKLEQYEKFIAQGKQVQKPSKLSQAESLAVTSAVAKSVDGFINSMTKDAQVVTPILLIDQSIKELEKKGYKFSPETKKEISKQLMPALNSLGSDYLAANNNDLVKELVTSIDKGKSFSSRFSENFAIGSKDLHSVATKISTGHLTKSNEAAEKQYQSRFSKMGANLGSDKNFSQNLNIFLEARGEKPISLEQFKKLSDKELAQHRKADPKEFDKVIFGIGAAPVVDKAKPVVKEVPVEVIVPPKPKKLPEGPPSRPAPRRPISAPPALITPVQVQSAPKLENVSVVVDAIAIGKATAIIDASIKAGGHRITPERVAKITKALAPTLAKLGADYLEKNQAGLTKDLVASLKAGQGYSTSFTGNYTVSTAELGKIAVKMEKQHKPQAKQPVSKVKDAPPKLSPKLAQQASSVGHSHNLPHPPPGRGGQTTKPKTPPPLPPRPKSQGPSGVGGRS</sequence>
<dbReference type="RefSeq" id="WP_322776874.1">
    <property type="nucleotide sequence ID" value="NZ_JARJFB010000066.1"/>
</dbReference>
<feature type="compositionally biased region" description="Pro residues" evidence="1">
    <location>
        <begin position="612"/>
        <end position="621"/>
    </location>
</feature>
<name>A0ABU5NCU3_9RICK</name>
<protein>
    <submittedName>
        <fullName evidence="2">Uncharacterized protein</fullName>
    </submittedName>
</protein>
<keyword evidence="3" id="KW-1185">Reference proteome</keyword>
<organism evidence="2 3">
    <name type="scientific">Candidatus Megaera venefica</name>
    <dbReference type="NCBI Taxonomy" id="2055910"/>
    <lineage>
        <taxon>Bacteria</taxon>
        <taxon>Pseudomonadati</taxon>
        <taxon>Pseudomonadota</taxon>
        <taxon>Alphaproteobacteria</taxon>
        <taxon>Rickettsiales</taxon>
        <taxon>Rickettsiaceae</taxon>
        <taxon>Candidatus Megaera</taxon>
    </lineage>
</organism>
<dbReference type="Proteomes" id="UP001291687">
    <property type="component" value="Unassembled WGS sequence"/>
</dbReference>
<feature type="compositionally biased region" description="Polar residues" evidence="1">
    <location>
        <begin position="584"/>
        <end position="593"/>
    </location>
</feature>
<feature type="region of interest" description="Disordered" evidence="1">
    <location>
        <begin position="423"/>
        <end position="445"/>
    </location>
</feature>
<feature type="region of interest" description="Disordered" evidence="1">
    <location>
        <begin position="559"/>
        <end position="633"/>
    </location>
</feature>
<evidence type="ECO:0000313" key="3">
    <source>
        <dbReference type="Proteomes" id="UP001291687"/>
    </source>
</evidence>
<dbReference type="EMBL" id="JARJFB010000066">
    <property type="protein sequence ID" value="MEA0970977.1"/>
    <property type="molecule type" value="Genomic_DNA"/>
</dbReference>
<evidence type="ECO:0000313" key="2">
    <source>
        <dbReference type="EMBL" id="MEA0970977.1"/>
    </source>
</evidence>
<comment type="caution">
    <text evidence="2">The sequence shown here is derived from an EMBL/GenBank/DDBJ whole genome shotgun (WGS) entry which is preliminary data.</text>
</comment>
<proteinExistence type="predicted"/>
<evidence type="ECO:0000256" key="1">
    <source>
        <dbReference type="SAM" id="MobiDB-lite"/>
    </source>
</evidence>